<keyword evidence="2" id="KW-1185">Reference proteome</keyword>
<dbReference type="Gene3D" id="3.40.50.150">
    <property type="entry name" value="Vaccinia Virus protein VP39"/>
    <property type="match status" value="1"/>
</dbReference>
<dbReference type="AlphaFoldDB" id="A0A319DXG1"/>
<protein>
    <submittedName>
        <fullName evidence="1">Uncharacterized protein</fullName>
    </submittedName>
</protein>
<sequence>TFEFLENLGSLLKDDGVIAILPSTLPPHHQLTHQNYAGDISLYPAALTVRTIQHVFPTCRIFREASDSDLTTDFTNMVIFCKKSAATPLTFRAPVTSDFMGSKFRQTYLVPKQEIDITRFEAIEKGGRRFLLSKETHLLHKYQDRAALEHWNIMRHVLPDLIRTAPICLFICLKHYDSRAR</sequence>
<gene>
    <name evidence="1" type="ORF">BO78DRAFT_390284</name>
</gene>
<dbReference type="EMBL" id="KZ826395">
    <property type="protein sequence ID" value="PYI02447.1"/>
    <property type="molecule type" value="Genomic_DNA"/>
</dbReference>
<evidence type="ECO:0000313" key="1">
    <source>
        <dbReference type="EMBL" id="PYI02447.1"/>
    </source>
</evidence>
<evidence type="ECO:0000313" key="2">
    <source>
        <dbReference type="Proteomes" id="UP000248423"/>
    </source>
</evidence>
<accession>A0A319DXG1</accession>
<dbReference type="STRING" id="1448318.A0A319DXG1"/>
<dbReference type="Proteomes" id="UP000248423">
    <property type="component" value="Unassembled WGS sequence"/>
</dbReference>
<dbReference type="InterPro" id="IPR029063">
    <property type="entry name" value="SAM-dependent_MTases_sf"/>
</dbReference>
<reference evidence="1 2" key="1">
    <citation type="submission" date="2018-02" db="EMBL/GenBank/DDBJ databases">
        <title>The genomes of Aspergillus section Nigri reveals drivers in fungal speciation.</title>
        <authorList>
            <consortium name="DOE Joint Genome Institute"/>
            <person name="Vesth T.C."/>
            <person name="Nybo J."/>
            <person name="Theobald S."/>
            <person name="Brandl J."/>
            <person name="Frisvad J.C."/>
            <person name="Nielsen K.F."/>
            <person name="Lyhne E.K."/>
            <person name="Kogle M.E."/>
            <person name="Kuo A."/>
            <person name="Riley R."/>
            <person name="Clum A."/>
            <person name="Nolan M."/>
            <person name="Lipzen A."/>
            <person name="Salamov A."/>
            <person name="Henrissat B."/>
            <person name="Wiebenga A."/>
            <person name="De vries R.P."/>
            <person name="Grigoriev I.V."/>
            <person name="Mortensen U.H."/>
            <person name="Andersen M.R."/>
            <person name="Baker S.E."/>
        </authorList>
    </citation>
    <scope>NUCLEOTIDE SEQUENCE [LARGE SCALE GENOMIC DNA]</scope>
    <source>
        <strain evidence="1 2">CBS 121057</strain>
    </source>
</reference>
<organism evidence="1 2">
    <name type="scientific">Aspergillus sclerotiicarbonarius (strain CBS 121057 / IBT 28362)</name>
    <dbReference type="NCBI Taxonomy" id="1448318"/>
    <lineage>
        <taxon>Eukaryota</taxon>
        <taxon>Fungi</taxon>
        <taxon>Dikarya</taxon>
        <taxon>Ascomycota</taxon>
        <taxon>Pezizomycotina</taxon>
        <taxon>Eurotiomycetes</taxon>
        <taxon>Eurotiomycetidae</taxon>
        <taxon>Eurotiales</taxon>
        <taxon>Aspergillaceae</taxon>
        <taxon>Aspergillus</taxon>
        <taxon>Aspergillus subgen. Circumdati</taxon>
    </lineage>
</organism>
<proteinExistence type="predicted"/>
<dbReference type="OrthoDB" id="2016285at2759"/>
<dbReference type="VEuPathDB" id="FungiDB:BO78DRAFT_390284"/>
<name>A0A319DXG1_ASPSB</name>
<feature type="non-terminal residue" evidence="1">
    <location>
        <position position="1"/>
    </location>
</feature>